<dbReference type="Proteomes" id="UP000250245">
    <property type="component" value="Unassembled WGS sequence"/>
</dbReference>
<dbReference type="EMBL" id="UASJ01000001">
    <property type="protein sequence ID" value="SQB64509.1"/>
    <property type="molecule type" value="Genomic_DNA"/>
</dbReference>
<dbReference type="InterPro" id="IPR007139">
    <property type="entry name" value="DUF349"/>
</dbReference>
<reference evidence="4 5" key="1">
    <citation type="submission" date="2018-06" db="EMBL/GenBank/DDBJ databases">
        <authorList>
            <consortium name="Pathogen Informatics"/>
            <person name="Doyle S."/>
        </authorList>
    </citation>
    <scope>NUCLEOTIDE SEQUENCE [LARGE SCALE GENOMIC DNA]</scope>
    <source>
        <strain evidence="4 5">NCTC11820</strain>
    </source>
</reference>
<proteinExistence type="predicted"/>
<dbReference type="Pfam" id="PF03993">
    <property type="entry name" value="DUF349"/>
    <property type="match status" value="3"/>
</dbReference>
<evidence type="ECO:0000313" key="3">
    <source>
        <dbReference type="EMBL" id="NMW87696.1"/>
    </source>
</evidence>
<dbReference type="GeneID" id="55565837"/>
<evidence type="ECO:0000256" key="1">
    <source>
        <dbReference type="SAM" id="Coils"/>
    </source>
</evidence>
<dbReference type="Proteomes" id="UP000553981">
    <property type="component" value="Unassembled WGS sequence"/>
</dbReference>
<keyword evidence="1" id="KW-0175">Coiled coil</keyword>
<dbReference type="AlphaFoldDB" id="A0A2X3ANH1"/>
<feature type="compositionally biased region" description="Polar residues" evidence="2">
    <location>
        <begin position="1"/>
        <end position="43"/>
    </location>
</feature>
<reference evidence="3 6" key="2">
    <citation type="submission" date="2020-04" db="EMBL/GenBank/DDBJ databases">
        <title>Antimicrobial susceptibility and clonality of vaginal-derived multi-drug resistant Mobiluncus isolates in China.</title>
        <authorList>
            <person name="Zhang X."/>
        </authorList>
    </citation>
    <scope>NUCLEOTIDE SEQUENCE [LARGE SCALE GENOMIC DNA]</scope>
    <source>
        <strain evidence="3 6">19</strain>
    </source>
</reference>
<evidence type="ECO:0000313" key="6">
    <source>
        <dbReference type="Proteomes" id="UP000553981"/>
    </source>
</evidence>
<sequence length="504" mass="55986">MVTSEQESNTSGIKEPQENLSGDTSTGPTQTEVAASSQPQTESPAAPLPESTASEVSSATPAPQSAEKPAQLTPVHLENANQNKSVGSVEKIAMDEASKYGRVDDQGRVFVKDGDTEREVGQYADGIPEQPLALYVRRFLDLQAQVDLAQARLATLKAHDIDATLKSLDKAMESPMVVGNLAGLRSRIEKLRELGTARKEQLAAEREVAKAQALEARTKIVETAEKIAAQDPERTQWKQSGERLRELLESWKDSQRKGPRIDRTTEDALWKRFSAARTSFDRHRKSFFSQLDARRAEVRNAKEALIKRAEELANSTDWARTSAAYRDLMAEWKAAGRASRKDDDALWERFRAAQQVFFDARSADNAKTNTEEQANLEVKEQLLQQAKALMPVKDLETTKAKFRALLDKWDEAGRVPRGDMQRLENGLRSVEQAIAKAENDAWVKSNPETKARAEGLVGQLEEKIAKLESKIAAAKQAGKDTQKLEEDLQARKGWLDQARKAAAE</sequence>
<feature type="compositionally biased region" description="Polar residues" evidence="2">
    <location>
        <begin position="51"/>
        <end position="63"/>
    </location>
</feature>
<name>A0A2X3ANH1_9ACTO</name>
<dbReference type="EMBL" id="JABCUI010000004">
    <property type="protein sequence ID" value="NMW87696.1"/>
    <property type="molecule type" value="Genomic_DNA"/>
</dbReference>
<gene>
    <name evidence="3" type="ORF">HHJ67_08095</name>
    <name evidence="4" type="ORF">NCTC11820_00857</name>
</gene>
<dbReference type="OMA" id="DELWHRF"/>
<evidence type="ECO:0000313" key="4">
    <source>
        <dbReference type="EMBL" id="SQB64509.1"/>
    </source>
</evidence>
<organism evidence="4 5">
    <name type="scientific">Mobiluncus curtisii</name>
    <dbReference type="NCBI Taxonomy" id="2051"/>
    <lineage>
        <taxon>Bacteria</taxon>
        <taxon>Bacillati</taxon>
        <taxon>Actinomycetota</taxon>
        <taxon>Actinomycetes</taxon>
        <taxon>Actinomycetales</taxon>
        <taxon>Actinomycetaceae</taxon>
        <taxon>Mobiluncus</taxon>
    </lineage>
</organism>
<accession>A0A2X3ANH1</accession>
<dbReference type="RefSeq" id="WP_004010647.1">
    <property type="nucleotide sequence ID" value="NZ_CP068112.1"/>
</dbReference>
<protein>
    <submittedName>
        <fullName evidence="3">DUF349 domain-containing protein</fullName>
    </submittedName>
    <submittedName>
        <fullName evidence="4">Domain of Uncharacterized Function (DUF349)</fullName>
    </submittedName>
</protein>
<evidence type="ECO:0000313" key="5">
    <source>
        <dbReference type="Proteomes" id="UP000250245"/>
    </source>
</evidence>
<evidence type="ECO:0000256" key="2">
    <source>
        <dbReference type="SAM" id="MobiDB-lite"/>
    </source>
</evidence>
<feature type="region of interest" description="Disordered" evidence="2">
    <location>
        <begin position="1"/>
        <end position="90"/>
    </location>
</feature>
<feature type="coiled-coil region" evidence="1">
    <location>
        <begin position="420"/>
        <end position="484"/>
    </location>
</feature>